<gene>
    <name evidence="2" type="ORF">MES5069_480042</name>
</gene>
<dbReference type="EMBL" id="CAKXZT010000144">
    <property type="protein sequence ID" value="CAH2405659.1"/>
    <property type="molecule type" value="Genomic_DNA"/>
</dbReference>
<feature type="compositionally biased region" description="Polar residues" evidence="1">
    <location>
        <begin position="12"/>
        <end position="21"/>
    </location>
</feature>
<dbReference type="Proteomes" id="UP001153050">
    <property type="component" value="Unassembled WGS sequence"/>
</dbReference>
<evidence type="ECO:0000313" key="3">
    <source>
        <dbReference type="Proteomes" id="UP001153050"/>
    </source>
</evidence>
<sequence length="224" mass="25077">MPISRSGRIGGETQSLPSISSDLPRGVPLDREAAAPPARVMRTLIGWTMKDRSWRFRPRHGVHLERDPRLVEGSSRRMALHRAGQADAERLCRILQRPDARCAVEREPILRPRSRPKRHRRMAYGRAANATSLAGCDVSVRLAVAPRGPVVTLREPTQEGVAGDDEPIVFIVEDDTSILASPPRSWHCAAARQWSWMARSWARLASPARTVKTTPRSRGPRERP</sequence>
<evidence type="ECO:0000256" key="1">
    <source>
        <dbReference type="SAM" id="MobiDB-lite"/>
    </source>
</evidence>
<proteinExistence type="predicted"/>
<evidence type="ECO:0000313" key="2">
    <source>
        <dbReference type="EMBL" id="CAH2405659.1"/>
    </source>
</evidence>
<protein>
    <submittedName>
        <fullName evidence="2">Uncharacterized protein</fullName>
    </submittedName>
</protein>
<comment type="caution">
    <text evidence="2">The sequence shown here is derived from an EMBL/GenBank/DDBJ whole genome shotgun (WGS) entry which is preliminary data.</text>
</comment>
<name>A0ABN8K5Y6_9HYPH</name>
<organism evidence="2 3">
    <name type="scientific">Mesorhizobium escarrei</name>
    <dbReference type="NCBI Taxonomy" id="666018"/>
    <lineage>
        <taxon>Bacteria</taxon>
        <taxon>Pseudomonadati</taxon>
        <taxon>Pseudomonadota</taxon>
        <taxon>Alphaproteobacteria</taxon>
        <taxon>Hyphomicrobiales</taxon>
        <taxon>Phyllobacteriaceae</taxon>
        <taxon>Mesorhizobium</taxon>
    </lineage>
</organism>
<keyword evidence="3" id="KW-1185">Reference proteome</keyword>
<feature type="region of interest" description="Disordered" evidence="1">
    <location>
        <begin position="1"/>
        <end position="32"/>
    </location>
</feature>
<accession>A0ABN8K5Y6</accession>
<reference evidence="2 3" key="1">
    <citation type="submission" date="2022-03" db="EMBL/GenBank/DDBJ databases">
        <authorList>
            <person name="Brunel B."/>
        </authorList>
    </citation>
    <scope>NUCLEOTIDE SEQUENCE [LARGE SCALE GENOMIC DNA]</scope>
    <source>
        <strain evidence="2">STM5069sample</strain>
    </source>
</reference>